<comment type="similarity">
    <text evidence="1">Belongs to the enoyl-CoA hydratase/isomerase family.</text>
</comment>
<proteinExistence type="inferred from homology"/>
<protein>
    <submittedName>
        <fullName evidence="2">Enoyl-CoA hydratase</fullName>
    </submittedName>
</protein>
<evidence type="ECO:0000256" key="1">
    <source>
        <dbReference type="ARBA" id="ARBA00005254"/>
    </source>
</evidence>
<reference evidence="3" key="1">
    <citation type="submission" date="2018-02" db="EMBL/GenBank/DDBJ databases">
        <title>Draft genome sequencing of Rhodococcus opacus KU647198.</title>
        <authorList>
            <person name="Zheng B.-X."/>
        </authorList>
    </citation>
    <scope>NUCLEOTIDE SEQUENCE [LARGE SCALE GENOMIC DNA]</scope>
    <source>
        <strain evidence="3">04-OD7</strain>
    </source>
</reference>
<dbReference type="InterPro" id="IPR014748">
    <property type="entry name" value="Enoyl-CoA_hydra_C"/>
</dbReference>
<dbReference type="GO" id="GO:0003824">
    <property type="term" value="F:catalytic activity"/>
    <property type="evidence" value="ECO:0007669"/>
    <property type="project" value="UniProtKB-ARBA"/>
</dbReference>
<evidence type="ECO:0000313" key="3">
    <source>
        <dbReference type="Proteomes" id="UP000239290"/>
    </source>
</evidence>
<gene>
    <name evidence="2" type="ORF">C5613_24915</name>
</gene>
<evidence type="ECO:0000313" key="2">
    <source>
        <dbReference type="EMBL" id="PQP21983.1"/>
    </source>
</evidence>
<dbReference type="SUPFAM" id="SSF52096">
    <property type="entry name" value="ClpP/crotonase"/>
    <property type="match status" value="1"/>
</dbReference>
<dbReference type="Proteomes" id="UP000239290">
    <property type="component" value="Unassembled WGS sequence"/>
</dbReference>
<dbReference type="AlphaFoldDB" id="A0A2S8J4T8"/>
<dbReference type="PANTHER" id="PTHR43802">
    <property type="entry name" value="ENOYL-COA HYDRATASE"/>
    <property type="match status" value="1"/>
</dbReference>
<comment type="caution">
    <text evidence="2">The sequence shown here is derived from an EMBL/GenBank/DDBJ whole genome shotgun (WGS) entry which is preliminary data.</text>
</comment>
<dbReference type="InterPro" id="IPR001753">
    <property type="entry name" value="Enoyl-CoA_hydra/iso"/>
</dbReference>
<accession>A0A2S8J4T8</accession>
<dbReference type="CDD" id="cd06558">
    <property type="entry name" value="crotonase-like"/>
    <property type="match status" value="1"/>
</dbReference>
<dbReference type="Gene3D" id="1.10.12.10">
    <property type="entry name" value="Lyase 2-enoyl-coa Hydratase, Chain A, domain 2"/>
    <property type="match status" value="1"/>
</dbReference>
<dbReference type="Gene3D" id="3.90.226.10">
    <property type="entry name" value="2-enoyl-CoA Hydratase, Chain A, domain 1"/>
    <property type="match status" value="1"/>
</dbReference>
<dbReference type="PANTHER" id="PTHR43802:SF1">
    <property type="entry name" value="IP11341P-RELATED"/>
    <property type="match status" value="1"/>
</dbReference>
<dbReference type="Pfam" id="PF00378">
    <property type="entry name" value="ECH_1"/>
    <property type="match status" value="1"/>
</dbReference>
<dbReference type="InterPro" id="IPR029045">
    <property type="entry name" value="ClpP/crotonase-like_dom_sf"/>
</dbReference>
<organism evidence="2 3">
    <name type="scientific">Rhodococcus opacus</name>
    <name type="common">Nocardia opaca</name>
    <dbReference type="NCBI Taxonomy" id="37919"/>
    <lineage>
        <taxon>Bacteria</taxon>
        <taxon>Bacillati</taxon>
        <taxon>Actinomycetota</taxon>
        <taxon>Actinomycetes</taxon>
        <taxon>Mycobacteriales</taxon>
        <taxon>Nocardiaceae</taxon>
        <taxon>Rhodococcus</taxon>
    </lineage>
</organism>
<sequence>MTSVEQTQTGPVLIMSINRADKRNAVDHHVLAEMSRALDHLEADVDLRVGVLTGVGPHFCAGADLTDRVAGNAIINANGLAGVTRRARTKTLICAVEGYALGGGFEIALSCDMIVASETARFGLPEVRRAVIAAEGGLHRITAALGKSMAMYLALSGRTIDAARLFKLGLVCELTASGKATTVATRLASEIAGHAPESVVETRALIEAAATVGDEHLWEETESAYSRVRRSPNYRVGARAFLAKKPPQWR</sequence>
<name>A0A2S8J4T8_RHOOP</name>
<dbReference type="EMBL" id="PUIO01000033">
    <property type="protein sequence ID" value="PQP21983.1"/>
    <property type="molecule type" value="Genomic_DNA"/>
</dbReference>